<dbReference type="Proteomes" id="UP001387100">
    <property type="component" value="Unassembled WGS sequence"/>
</dbReference>
<keyword evidence="1" id="KW-0812">Transmembrane</keyword>
<keyword evidence="1" id="KW-0472">Membrane</keyword>
<evidence type="ECO:0000313" key="3">
    <source>
        <dbReference type="Proteomes" id="UP001387100"/>
    </source>
</evidence>
<name>A0ABU8RPI2_9ACTN</name>
<feature type="transmembrane region" description="Helical" evidence="1">
    <location>
        <begin position="12"/>
        <end position="29"/>
    </location>
</feature>
<keyword evidence="1" id="KW-1133">Transmembrane helix</keyword>
<sequence length="82" mass="9136">MHLRPLPMTRVANTALGAVLLVMGVFLWWDAAVAAWRWPLGVALGLYLVVRGWRMEVVCEGGGVLVRGLLRTRVVPGVRWSR</sequence>
<evidence type="ECO:0000313" key="2">
    <source>
        <dbReference type="EMBL" id="MEJ5947006.1"/>
    </source>
</evidence>
<accession>A0ABU8RPI2</accession>
<protein>
    <submittedName>
        <fullName evidence="2">Uncharacterized protein</fullName>
    </submittedName>
</protein>
<proteinExistence type="predicted"/>
<reference evidence="2 3" key="1">
    <citation type="journal article" date="2017" name="Int. J. Syst. Evol. Microbiol.">
        <title>Pseudokineococcus basanitobsidens sp. nov., isolated from volcanic rock.</title>
        <authorList>
            <person name="Lee D.W."/>
            <person name="Park M.Y."/>
            <person name="Kim J.J."/>
            <person name="Kim B.S."/>
        </authorList>
    </citation>
    <scope>NUCLEOTIDE SEQUENCE [LARGE SCALE GENOMIC DNA]</scope>
    <source>
        <strain evidence="2 3">DSM 103726</strain>
    </source>
</reference>
<evidence type="ECO:0000256" key="1">
    <source>
        <dbReference type="SAM" id="Phobius"/>
    </source>
</evidence>
<feature type="transmembrane region" description="Helical" evidence="1">
    <location>
        <begin position="35"/>
        <end position="53"/>
    </location>
</feature>
<dbReference type="EMBL" id="JBBIAA010000051">
    <property type="protein sequence ID" value="MEJ5947006.1"/>
    <property type="molecule type" value="Genomic_DNA"/>
</dbReference>
<gene>
    <name evidence="2" type="ORF">WDZ17_17060</name>
</gene>
<keyword evidence="3" id="KW-1185">Reference proteome</keyword>
<organism evidence="2 3">
    <name type="scientific">Pseudokineococcus basanitobsidens</name>
    <dbReference type="NCBI Taxonomy" id="1926649"/>
    <lineage>
        <taxon>Bacteria</taxon>
        <taxon>Bacillati</taxon>
        <taxon>Actinomycetota</taxon>
        <taxon>Actinomycetes</taxon>
        <taxon>Kineosporiales</taxon>
        <taxon>Kineosporiaceae</taxon>
        <taxon>Pseudokineococcus</taxon>
    </lineage>
</organism>
<dbReference type="RefSeq" id="WP_339576379.1">
    <property type="nucleotide sequence ID" value="NZ_JBBIAA010000051.1"/>
</dbReference>
<comment type="caution">
    <text evidence="2">The sequence shown here is derived from an EMBL/GenBank/DDBJ whole genome shotgun (WGS) entry which is preliminary data.</text>
</comment>